<comment type="caution">
    <text evidence="1">The sequence shown here is derived from an EMBL/GenBank/DDBJ whole genome shotgun (WGS) entry which is preliminary data.</text>
</comment>
<dbReference type="Proteomes" id="UP000789920">
    <property type="component" value="Unassembled WGS sequence"/>
</dbReference>
<proteinExistence type="predicted"/>
<feature type="non-terminal residue" evidence="1">
    <location>
        <position position="1"/>
    </location>
</feature>
<reference evidence="1" key="1">
    <citation type="submission" date="2021-06" db="EMBL/GenBank/DDBJ databases">
        <authorList>
            <person name="Kallberg Y."/>
            <person name="Tangrot J."/>
            <person name="Rosling A."/>
        </authorList>
    </citation>
    <scope>NUCLEOTIDE SEQUENCE</scope>
    <source>
        <strain evidence="1">MA461A</strain>
    </source>
</reference>
<organism evidence="1 2">
    <name type="scientific">Racocetra persica</name>
    <dbReference type="NCBI Taxonomy" id="160502"/>
    <lineage>
        <taxon>Eukaryota</taxon>
        <taxon>Fungi</taxon>
        <taxon>Fungi incertae sedis</taxon>
        <taxon>Mucoromycota</taxon>
        <taxon>Glomeromycotina</taxon>
        <taxon>Glomeromycetes</taxon>
        <taxon>Diversisporales</taxon>
        <taxon>Gigasporaceae</taxon>
        <taxon>Racocetra</taxon>
    </lineage>
</organism>
<sequence>CMGREVSEVPVIIIWTIIFMIPVVLLAMSSATENKVNVETFVP</sequence>
<keyword evidence="2" id="KW-1185">Reference proteome</keyword>
<feature type="non-terminal residue" evidence="1">
    <location>
        <position position="43"/>
    </location>
</feature>
<evidence type="ECO:0000313" key="2">
    <source>
        <dbReference type="Proteomes" id="UP000789920"/>
    </source>
</evidence>
<protein>
    <submittedName>
        <fullName evidence="1">328_t:CDS:1</fullName>
    </submittedName>
</protein>
<accession>A0ACA9RVT1</accession>
<gene>
    <name evidence="1" type="ORF">RPERSI_LOCUS23444</name>
</gene>
<evidence type="ECO:0000313" key="1">
    <source>
        <dbReference type="EMBL" id="CAG8812031.1"/>
    </source>
</evidence>
<name>A0ACA9RVT1_9GLOM</name>
<dbReference type="EMBL" id="CAJVQC010073139">
    <property type="protein sequence ID" value="CAG8812031.1"/>
    <property type="molecule type" value="Genomic_DNA"/>
</dbReference>